<dbReference type="AlphaFoldDB" id="A0A132N3Q5"/>
<evidence type="ECO:0000259" key="7">
    <source>
        <dbReference type="Pfam" id="PF02852"/>
    </source>
</evidence>
<dbReference type="InterPro" id="IPR036188">
    <property type="entry name" value="FAD/NAD-bd_sf"/>
</dbReference>
<dbReference type="Proteomes" id="UP000070659">
    <property type="component" value="Unassembled WGS sequence"/>
</dbReference>
<dbReference type="InterPro" id="IPR016156">
    <property type="entry name" value="FAD/NAD-linked_Rdtase_dimer_sf"/>
</dbReference>
<dbReference type="Proteomes" id="UP000070598">
    <property type="component" value="Unassembled WGS sequence"/>
</dbReference>
<comment type="similarity">
    <text evidence="2">Belongs to the class-III pyridine nucleotide-disulfide oxidoreductase family.</text>
</comment>
<feature type="domain" description="Pyridine nucleotide-disulphide oxidoreductase dimerisation" evidence="7">
    <location>
        <begin position="328"/>
        <end position="430"/>
    </location>
</feature>
<dbReference type="Proteomes" id="UP000070188">
    <property type="component" value="Unassembled WGS sequence"/>
</dbReference>
<evidence type="ECO:0000313" key="13">
    <source>
        <dbReference type="Proteomes" id="UP000070598"/>
    </source>
</evidence>
<keyword evidence="6" id="KW-0676">Redox-active center</keyword>
<accession>A0A132N3Q5</accession>
<keyword evidence="5" id="KW-0560">Oxidoreductase</keyword>
<evidence type="ECO:0000313" key="9">
    <source>
        <dbReference type="EMBL" id="KWX01051.1"/>
    </source>
</evidence>
<dbReference type="PATRIC" id="fig|1469144.10.peg.2255"/>
<reference evidence="9" key="4">
    <citation type="submission" date="2015-04" db="EMBL/GenBank/DDBJ databases">
        <title>Physiological reanalysis, assessment of diazotrophy, and genome sequences of multiple isolates of Streptomyces thermoautotrophicus.</title>
        <authorList>
            <person name="MacKellar D.C."/>
            <person name="Lieber L."/>
            <person name="Norman J."/>
            <person name="Bolger A."/>
            <person name="Tobin C."/>
            <person name="Murray J.W."/>
            <person name="Woodward J."/>
            <person name="Friesen M."/>
            <person name="Prell J."/>
        </authorList>
    </citation>
    <scope>NUCLEOTIDE SEQUENCE [LARGE SCALE GENOMIC DNA]</scope>
    <source>
        <strain evidence="9">H1</strain>
    </source>
</reference>
<evidence type="ECO:0000313" key="14">
    <source>
        <dbReference type="Proteomes" id="UP000070659"/>
    </source>
</evidence>
<evidence type="ECO:0000313" key="12">
    <source>
        <dbReference type="Proteomes" id="UP000070188"/>
    </source>
</evidence>
<reference evidence="12" key="3">
    <citation type="submission" date="2015-04" db="EMBL/GenBank/DDBJ databases">
        <title>Physiological reanalysis, assessment of diazotrophy, and genome sequences of multiple isolates of Streptomyces thermoautotrophicus.</title>
        <authorList>
            <person name="MacKellar D.C."/>
            <person name="Lieber L."/>
            <person name="Norman J."/>
            <person name="Bolger A."/>
            <person name="Tobin C."/>
            <person name="Murray J.W."/>
            <person name="Chang R."/>
            <person name="Ford T."/>
            <person name="Nguyen P.Q."/>
            <person name="Woodward J."/>
            <person name="Permingeat H."/>
            <person name="Joshi N.S."/>
            <person name="Silver P.A."/>
            <person name="Usadel B."/>
            <person name="Rutherford A.W."/>
            <person name="Friesen M."/>
            <person name="Prell J."/>
        </authorList>
    </citation>
    <scope>NUCLEOTIDE SEQUENCE [LARGE SCALE GENOMIC DNA]</scope>
    <source>
        <strain evidence="12">H1</strain>
    </source>
</reference>
<evidence type="ECO:0000313" key="11">
    <source>
        <dbReference type="EMBL" id="KWX05199.1"/>
    </source>
</evidence>
<name>A0A132N3Q5_9ACTN</name>
<evidence type="ECO:0000259" key="8">
    <source>
        <dbReference type="Pfam" id="PF07992"/>
    </source>
</evidence>
<proteinExistence type="inferred from homology"/>
<reference evidence="13" key="2">
    <citation type="submission" date="2015-02" db="EMBL/GenBank/DDBJ databases">
        <title>Physiological reanalysis, assessment of diazotrophy, and genome sequences of multiple isolates of Streptomyces thermoautotrophicus.</title>
        <authorList>
            <person name="MacKellar D.C."/>
            <person name="Lieber L."/>
            <person name="Norman J."/>
            <person name="Bolger A."/>
            <person name="Tobin C."/>
            <person name="Murray J.W."/>
            <person name="Friesen M."/>
            <person name="Prell J."/>
        </authorList>
    </citation>
    <scope>NUCLEOTIDE SEQUENCE [LARGE SCALE GENOMIC DNA]</scope>
    <source>
        <strain evidence="13">UBT1</strain>
    </source>
</reference>
<dbReference type="EMBL" id="JYIJ01000014">
    <property type="protein sequence ID" value="KWX04723.1"/>
    <property type="molecule type" value="Genomic_DNA"/>
</dbReference>
<dbReference type="InterPro" id="IPR050260">
    <property type="entry name" value="FAD-bd_OxRdtase"/>
</dbReference>
<comment type="caution">
    <text evidence="10">The sequence shown here is derived from an EMBL/GenBank/DDBJ whole genome shotgun (WGS) entry which is preliminary data.</text>
</comment>
<evidence type="ECO:0000256" key="1">
    <source>
        <dbReference type="ARBA" id="ARBA00001974"/>
    </source>
</evidence>
<evidence type="ECO:0000313" key="10">
    <source>
        <dbReference type="EMBL" id="KWX04723.1"/>
    </source>
</evidence>
<dbReference type="SUPFAM" id="SSF51905">
    <property type="entry name" value="FAD/NAD(P)-binding domain"/>
    <property type="match status" value="2"/>
</dbReference>
<dbReference type="STRING" id="1469144.LI90_2079"/>
<evidence type="ECO:0000256" key="5">
    <source>
        <dbReference type="ARBA" id="ARBA00023002"/>
    </source>
</evidence>
<dbReference type="PRINTS" id="PR00368">
    <property type="entry name" value="FADPNR"/>
</dbReference>
<dbReference type="InterPro" id="IPR004099">
    <property type="entry name" value="Pyr_nucl-diS_OxRdtase_dimer"/>
</dbReference>
<evidence type="ECO:0000256" key="3">
    <source>
        <dbReference type="ARBA" id="ARBA00022630"/>
    </source>
</evidence>
<dbReference type="GO" id="GO:0016491">
    <property type="term" value="F:oxidoreductase activity"/>
    <property type="evidence" value="ECO:0007669"/>
    <property type="project" value="UniProtKB-KW"/>
</dbReference>
<dbReference type="EMBL" id="LAXD01000001">
    <property type="protein sequence ID" value="KWX01051.1"/>
    <property type="molecule type" value="Genomic_DNA"/>
</dbReference>
<gene>
    <name evidence="9" type="ORF">LI90_2079</name>
    <name evidence="10" type="ORF">TH66_05840</name>
    <name evidence="11" type="ORF">TR74_23855</name>
</gene>
<protein>
    <submittedName>
        <fullName evidence="9">Putative flavoprotein oxidoreductase</fullName>
    </submittedName>
    <submittedName>
        <fullName evidence="10">Pyridine nucleotide-disulfide oxidoreductase</fullName>
    </submittedName>
</protein>
<dbReference type="Gene3D" id="3.50.50.60">
    <property type="entry name" value="FAD/NAD(P)-binding domain"/>
    <property type="match status" value="2"/>
</dbReference>
<dbReference type="Pfam" id="PF07992">
    <property type="entry name" value="Pyr_redox_2"/>
    <property type="match status" value="1"/>
</dbReference>
<dbReference type="InterPro" id="IPR023753">
    <property type="entry name" value="FAD/NAD-binding_dom"/>
</dbReference>
<evidence type="ECO:0000256" key="4">
    <source>
        <dbReference type="ARBA" id="ARBA00022827"/>
    </source>
</evidence>
<dbReference type="EMBL" id="JYIK01001120">
    <property type="protein sequence ID" value="KWX05199.1"/>
    <property type="molecule type" value="Genomic_DNA"/>
</dbReference>
<organism evidence="10 14">
    <name type="scientific">Carbonactinospora thermoautotrophica</name>
    <dbReference type="NCBI Taxonomy" id="1469144"/>
    <lineage>
        <taxon>Bacteria</taxon>
        <taxon>Bacillati</taxon>
        <taxon>Actinomycetota</taxon>
        <taxon>Actinomycetes</taxon>
        <taxon>Kitasatosporales</taxon>
        <taxon>Carbonactinosporaceae</taxon>
        <taxon>Carbonactinospora</taxon>
    </lineage>
</organism>
<keyword evidence="4" id="KW-0274">FAD</keyword>
<reference evidence="10 14" key="1">
    <citation type="submission" date="2015-02" db="EMBL/GenBank/DDBJ databases">
        <title>Physiological reanalysis, assessment of diazotrophy, and genome sequences of multiple isolates of Streptomyces thermoautotrophicus.</title>
        <authorList>
            <person name="MacKellar D.C."/>
            <person name="Lieber L."/>
            <person name="Norman J."/>
            <person name="Bolger A."/>
            <person name="Tobin C."/>
            <person name="Murray J.W."/>
            <person name="Prell J."/>
        </authorList>
    </citation>
    <scope>NUCLEOTIDE SEQUENCE [LARGE SCALE GENOMIC DNA]</scope>
    <source>
        <strain evidence="10 14">UBT1</strain>
    </source>
</reference>
<comment type="cofactor">
    <cofactor evidence="1">
        <name>FAD</name>
        <dbReference type="ChEBI" id="CHEBI:57692"/>
    </cofactor>
</comment>
<evidence type="ECO:0000256" key="6">
    <source>
        <dbReference type="ARBA" id="ARBA00023284"/>
    </source>
</evidence>
<evidence type="ECO:0000256" key="2">
    <source>
        <dbReference type="ARBA" id="ARBA00009130"/>
    </source>
</evidence>
<dbReference type="PANTHER" id="PTHR43429:SF1">
    <property type="entry name" value="NAD(P)H SULFUR OXIDOREDUCTASE (COA-DEPENDENT)"/>
    <property type="match status" value="1"/>
</dbReference>
<feature type="domain" description="FAD/NAD(P)-binding" evidence="8">
    <location>
        <begin position="4"/>
        <end position="288"/>
    </location>
</feature>
<sequence>MRHRLVVVGGGAAGMSAASAARRVDPSLEIVVLEASGFAAYGLCGIPYYLSGLVTAADDLVAYPPAFFRDRRRINLKLNARATRLDPDRHVVYYVEDGREARMSYHRLVVATGGVPALPPVPGLSDQRVFTVRALEDAISLRSLLDAGRIGRALVVGAGYIGLEMAEALAARGVAVTVVEMTSQVMPNLDAPIAALVEKEVRRQGVDLRLGARLEEVRRTADQLEAVIDGSSLAVDVIVLAVGVRPGSDIAAAAGAATGPGGALLVDDQMRTSLPDVYAVGDCIAPYHRVLGRPAFVPLGPAANKTGRVAGTVAAGGDARFPGIVGTAVVKVFDLAVARTGLTLTEALAEGLPAVATDVEGRSRAKYYPNTGPVSVRLVHQRDGRLLGAQLVGAGDGVAKRIDALAIALQAGFDLTDLLAADLSYAPPYAPVYEPVLLAAQAAMAAAARPNEQVLA</sequence>
<keyword evidence="3" id="KW-0285">Flavoprotein</keyword>
<dbReference type="PANTHER" id="PTHR43429">
    <property type="entry name" value="PYRIDINE NUCLEOTIDE-DISULFIDE OXIDOREDUCTASE DOMAIN-CONTAINING"/>
    <property type="match status" value="1"/>
</dbReference>
<dbReference type="SUPFAM" id="SSF55424">
    <property type="entry name" value="FAD/NAD-linked reductases, dimerisation (C-terminal) domain"/>
    <property type="match status" value="1"/>
</dbReference>
<dbReference type="RefSeq" id="WP_171843023.1">
    <property type="nucleotide sequence ID" value="NZ_CP171739.1"/>
</dbReference>
<keyword evidence="12" id="KW-1185">Reference proteome</keyword>
<dbReference type="Pfam" id="PF02852">
    <property type="entry name" value="Pyr_redox_dim"/>
    <property type="match status" value="1"/>
</dbReference>
<dbReference type="PRINTS" id="PR00411">
    <property type="entry name" value="PNDRDTASEI"/>
</dbReference>